<dbReference type="Gene3D" id="3.40.50.1820">
    <property type="entry name" value="alpha/beta hydrolase"/>
    <property type="match status" value="1"/>
</dbReference>
<dbReference type="AlphaFoldDB" id="H0R3W6"/>
<dbReference type="InterPro" id="IPR050300">
    <property type="entry name" value="GDXG_lipolytic_enzyme"/>
</dbReference>
<evidence type="ECO:0000313" key="5">
    <source>
        <dbReference type="EMBL" id="GAB19767.1"/>
    </source>
</evidence>
<dbReference type="EMBL" id="BAEH01000095">
    <property type="protein sequence ID" value="GAB19767.1"/>
    <property type="molecule type" value="Genomic_DNA"/>
</dbReference>
<dbReference type="InterPro" id="IPR013094">
    <property type="entry name" value="AB_hydrolase_3"/>
</dbReference>
<keyword evidence="2" id="KW-0378">Hydrolase</keyword>
<evidence type="ECO:0000256" key="3">
    <source>
        <dbReference type="PROSITE-ProRule" id="PRU10038"/>
    </source>
</evidence>
<dbReference type="InterPro" id="IPR033140">
    <property type="entry name" value="Lipase_GDXG_put_SER_AS"/>
</dbReference>
<evidence type="ECO:0000256" key="2">
    <source>
        <dbReference type="ARBA" id="ARBA00022801"/>
    </source>
</evidence>
<gene>
    <name evidence="5" type="ORF">GOEFS_095_00020</name>
</gene>
<dbReference type="Proteomes" id="UP000035034">
    <property type="component" value="Unassembled WGS sequence"/>
</dbReference>
<organism evidence="5 6">
    <name type="scientific">Gordonia effusa NBRC 100432</name>
    <dbReference type="NCBI Taxonomy" id="1077974"/>
    <lineage>
        <taxon>Bacteria</taxon>
        <taxon>Bacillati</taxon>
        <taxon>Actinomycetota</taxon>
        <taxon>Actinomycetes</taxon>
        <taxon>Mycobacteriales</taxon>
        <taxon>Gordoniaceae</taxon>
        <taxon>Gordonia</taxon>
    </lineage>
</organism>
<evidence type="ECO:0000313" key="6">
    <source>
        <dbReference type="Proteomes" id="UP000035034"/>
    </source>
</evidence>
<comment type="caution">
    <text evidence="5">The sequence shown here is derived from an EMBL/GenBank/DDBJ whole genome shotgun (WGS) entry which is preliminary data.</text>
</comment>
<name>H0R3W6_9ACTN</name>
<sequence length="345" mass="37642">MTTHASMRSTHSISVEFPRRASLRLRIGHLALRLTVRKFFDAAIWAHNRRMLPKNVALQIIGRFDLLLAPVRAPRGTKRQRADFPTHRAEWVWNPAVADPPEATTGAILYFHGGGLACCGLNTHRRMVARLSSATGLPVYNVEYRQIPEVHVTQTIDDCVESYRRLLDIGITPERIVLAGDSAGGGLVFSTALALRDRGLPLPRALVAIAPFANYDSTARIAHPNDKLDPVLSADILALPVSWGVRVDGALDPVWSPINHDFTGLPETLIQVGSTEVLLADAYEVAGRCVDAGVSVRLQVWDRAIHVFHAGADVLPDARQAFAEIGTFVSDALARPAISVERTSA</sequence>
<dbReference type="SUPFAM" id="SSF53474">
    <property type="entry name" value="alpha/beta-Hydrolases"/>
    <property type="match status" value="1"/>
</dbReference>
<feature type="active site" evidence="3">
    <location>
        <position position="182"/>
    </location>
</feature>
<evidence type="ECO:0000259" key="4">
    <source>
        <dbReference type="Pfam" id="PF07859"/>
    </source>
</evidence>
<dbReference type="PANTHER" id="PTHR48081">
    <property type="entry name" value="AB HYDROLASE SUPERFAMILY PROTEIN C4A8.06C"/>
    <property type="match status" value="1"/>
</dbReference>
<evidence type="ECO:0000256" key="1">
    <source>
        <dbReference type="ARBA" id="ARBA00010515"/>
    </source>
</evidence>
<dbReference type="STRING" id="1077974.GOEFS_095_00020"/>
<dbReference type="PANTHER" id="PTHR48081:SF30">
    <property type="entry name" value="ACETYL-HYDROLASE LIPR-RELATED"/>
    <property type="match status" value="1"/>
</dbReference>
<reference evidence="5 6" key="1">
    <citation type="submission" date="2011-12" db="EMBL/GenBank/DDBJ databases">
        <title>Whole genome shotgun sequence of Gordonia effusa NBRC 100432.</title>
        <authorList>
            <person name="Yoshida I."/>
            <person name="Takarada H."/>
            <person name="Hosoyama A."/>
            <person name="Tsuchikane K."/>
            <person name="Katsumata H."/>
            <person name="Yamazaki S."/>
            <person name="Fujita N."/>
        </authorList>
    </citation>
    <scope>NUCLEOTIDE SEQUENCE [LARGE SCALE GENOMIC DNA]</scope>
    <source>
        <strain evidence="5 6">NBRC 100432</strain>
    </source>
</reference>
<proteinExistence type="inferred from homology"/>
<dbReference type="GO" id="GO:0004806">
    <property type="term" value="F:triacylglycerol lipase activity"/>
    <property type="evidence" value="ECO:0007669"/>
    <property type="project" value="TreeGrafter"/>
</dbReference>
<accession>H0R3W6</accession>
<keyword evidence="6" id="KW-1185">Reference proteome</keyword>
<comment type="similarity">
    <text evidence="1">Belongs to the 'GDXG' lipolytic enzyme family.</text>
</comment>
<protein>
    <submittedName>
        <fullName evidence="5">Putative carboxylesterase</fullName>
    </submittedName>
</protein>
<feature type="domain" description="Alpha/beta hydrolase fold-3" evidence="4">
    <location>
        <begin position="108"/>
        <end position="309"/>
    </location>
</feature>
<dbReference type="InterPro" id="IPR029058">
    <property type="entry name" value="AB_hydrolase_fold"/>
</dbReference>
<dbReference type="eggNOG" id="COG0657">
    <property type="taxonomic scope" value="Bacteria"/>
</dbReference>
<dbReference type="Pfam" id="PF07859">
    <property type="entry name" value="Abhydrolase_3"/>
    <property type="match status" value="1"/>
</dbReference>
<dbReference type="PROSITE" id="PS01174">
    <property type="entry name" value="LIPASE_GDXG_SER"/>
    <property type="match status" value="1"/>
</dbReference>